<dbReference type="Proteomes" id="UP000292082">
    <property type="component" value="Unassembled WGS sequence"/>
</dbReference>
<name>A0A4Q9Q9N5_9APHY</name>
<accession>A0A4Q9Q9N5</accession>
<evidence type="ECO:0000313" key="3">
    <source>
        <dbReference type="Proteomes" id="UP000292082"/>
    </source>
</evidence>
<evidence type="ECO:0000313" key="2">
    <source>
        <dbReference type="EMBL" id="TBU64333.1"/>
    </source>
</evidence>
<protein>
    <submittedName>
        <fullName evidence="2">Uncharacterized protein</fullName>
    </submittedName>
</protein>
<proteinExistence type="predicted"/>
<feature type="region of interest" description="Disordered" evidence="1">
    <location>
        <begin position="1"/>
        <end position="33"/>
    </location>
</feature>
<gene>
    <name evidence="2" type="ORF">BD310DRAFT_914462</name>
</gene>
<sequence>MSGALSYQPLWTPGGCQAHQQRRIPGHSRVSPRGLMFVRLASLHTTRRRPKPHGSPSVRG</sequence>
<keyword evidence="3" id="KW-1185">Reference proteome</keyword>
<dbReference type="AlphaFoldDB" id="A0A4Q9Q9N5"/>
<reference evidence="2 3" key="1">
    <citation type="submission" date="2019-01" db="EMBL/GenBank/DDBJ databases">
        <title>Draft genome sequences of three monokaryotic isolates of the white-rot basidiomycete fungus Dichomitus squalens.</title>
        <authorList>
            <consortium name="DOE Joint Genome Institute"/>
            <person name="Lopez S.C."/>
            <person name="Andreopoulos B."/>
            <person name="Pangilinan J."/>
            <person name="Lipzen A."/>
            <person name="Riley R."/>
            <person name="Ahrendt S."/>
            <person name="Ng V."/>
            <person name="Barry K."/>
            <person name="Daum C."/>
            <person name="Grigoriev I.V."/>
            <person name="Hilden K.S."/>
            <person name="Makela M.R."/>
            <person name="de Vries R.P."/>
        </authorList>
    </citation>
    <scope>NUCLEOTIDE SEQUENCE [LARGE SCALE GENOMIC DNA]</scope>
    <source>
        <strain evidence="2 3">CBS 464.89</strain>
    </source>
</reference>
<organism evidence="2 3">
    <name type="scientific">Dichomitus squalens</name>
    <dbReference type="NCBI Taxonomy" id="114155"/>
    <lineage>
        <taxon>Eukaryota</taxon>
        <taxon>Fungi</taxon>
        <taxon>Dikarya</taxon>
        <taxon>Basidiomycota</taxon>
        <taxon>Agaricomycotina</taxon>
        <taxon>Agaricomycetes</taxon>
        <taxon>Polyporales</taxon>
        <taxon>Polyporaceae</taxon>
        <taxon>Dichomitus</taxon>
    </lineage>
</organism>
<dbReference type="EMBL" id="ML145086">
    <property type="protein sequence ID" value="TBU64333.1"/>
    <property type="molecule type" value="Genomic_DNA"/>
</dbReference>
<evidence type="ECO:0000256" key="1">
    <source>
        <dbReference type="SAM" id="MobiDB-lite"/>
    </source>
</evidence>